<evidence type="ECO:0000313" key="2">
    <source>
        <dbReference type="Proteomes" id="UP000717996"/>
    </source>
</evidence>
<sequence length="181" mass="21244">MYTEVTFSPTFASCVCEEGLKLPSYESKFYGYRSLSPDSEVLTITFNGLPRQYGRRGYAVLELRESSESSLSHEFHWQFAPLNDNNTYGQNRSSEYLVYAHWLSMPPYCRYCHSPAHAIADCPVKLRSIICYNYNGHGHTVAVKTGRMFSYFDYTHYLLHFLVYSNEIYFIRKSKLWTIIW</sequence>
<dbReference type="OrthoDB" id="3863715at2759"/>
<dbReference type="Proteomes" id="UP000717996">
    <property type="component" value="Unassembled WGS sequence"/>
</dbReference>
<gene>
    <name evidence="1" type="ORF">G6F51_012321</name>
</gene>
<evidence type="ECO:0000313" key="1">
    <source>
        <dbReference type="EMBL" id="KAG1534026.1"/>
    </source>
</evidence>
<organism evidence="1 2">
    <name type="scientific">Rhizopus oryzae</name>
    <name type="common">Mucormycosis agent</name>
    <name type="synonym">Rhizopus arrhizus var. delemar</name>
    <dbReference type="NCBI Taxonomy" id="64495"/>
    <lineage>
        <taxon>Eukaryota</taxon>
        <taxon>Fungi</taxon>
        <taxon>Fungi incertae sedis</taxon>
        <taxon>Mucoromycota</taxon>
        <taxon>Mucoromycotina</taxon>
        <taxon>Mucoromycetes</taxon>
        <taxon>Mucorales</taxon>
        <taxon>Mucorineae</taxon>
        <taxon>Rhizopodaceae</taxon>
        <taxon>Rhizopus</taxon>
    </lineage>
</organism>
<proteinExistence type="predicted"/>
<reference evidence="1" key="1">
    <citation type="journal article" date="2020" name="Microb. Genom.">
        <title>Genetic diversity of clinical and environmental Mucorales isolates obtained from an investigation of mucormycosis cases among solid organ transplant recipients.</title>
        <authorList>
            <person name="Nguyen M.H."/>
            <person name="Kaul D."/>
            <person name="Muto C."/>
            <person name="Cheng S.J."/>
            <person name="Richter R.A."/>
            <person name="Bruno V.M."/>
            <person name="Liu G."/>
            <person name="Beyhan S."/>
            <person name="Sundermann A.J."/>
            <person name="Mounaud S."/>
            <person name="Pasculle A.W."/>
            <person name="Nierman W.C."/>
            <person name="Driscoll E."/>
            <person name="Cumbie R."/>
            <person name="Clancy C.J."/>
            <person name="Dupont C.L."/>
        </authorList>
    </citation>
    <scope>NUCLEOTIDE SEQUENCE</scope>
    <source>
        <strain evidence="1">GL16</strain>
    </source>
</reference>
<protein>
    <submittedName>
        <fullName evidence="1">Uncharacterized protein</fullName>
    </submittedName>
</protein>
<comment type="caution">
    <text evidence="1">The sequence shown here is derived from an EMBL/GenBank/DDBJ whole genome shotgun (WGS) entry which is preliminary data.</text>
</comment>
<dbReference type="EMBL" id="JAANIT010003489">
    <property type="protein sequence ID" value="KAG1534026.1"/>
    <property type="molecule type" value="Genomic_DNA"/>
</dbReference>
<dbReference type="AlphaFoldDB" id="A0A9P6XWP6"/>
<accession>A0A9P6XWP6</accession>
<name>A0A9P6XWP6_RHIOR</name>